<protein>
    <submittedName>
        <fullName evidence="4">Uncharacterized protein</fullName>
    </submittedName>
</protein>
<keyword evidence="1" id="KW-0472">Membrane</keyword>
<proteinExistence type="predicted"/>
<dbReference type="PANTHER" id="PTHR47327">
    <property type="entry name" value="FI18240P1-RELATED"/>
    <property type="match status" value="1"/>
</dbReference>
<evidence type="ECO:0000313" key="4">
    <source>
        <dbReference type="EMBL" id="KAJ4450316.1"/>
    </source>
</evidence>
<dbReference type="EMBL" id="JAJSOF020000003">
    <property type="protein sequence ID" value="KAJ4450316.1"/>
    <property type="molecule type" value="Genomic_DNA"/>
</dbReference>
<dbReference type="InterPro" id="IPR003609">
    <property type="entry name" value="Pan_app"/>
</dbReference>
<evidence type="ECO:0000259" key="3">
    <source>
        <dbReference type="PROSITE" id="PS51034"/>
    </source>
</evidence>
<dbReference type="Proteomes" id="UP001148838">
    <property type="component" value="Unassembled WGS sequence"/>
</dbReference>
<feature type="domain" description="Apple" evidence="2">
    <location>
        <begin position="123"/>
        <end position="206"/>
    </location>
</feature>
<dbReference type="Pfam" id="PF00024">
    <property type="entry name" value="PAN_1"/>
    <property type="match status" value="2"/>
</dbReference>
<dbReference type="SUPFAM" id="SSF57414">
    <property type="entry name" value="Hairpin loop containing domain-like"/>
    <property type="match status" value="2"/>
</dbReference>
<feature type="domain" description="Apple" evidence="2">
    <location>
        <begin position="30"/>
        <end position="113"/>
    </location>
</feature>
<dbReference type="CDD" id="cd01099">
    <property type="entry name" value="PAN_AP_HGF"/>
    <property type="match status" value="1"/>
</dbReference>
<dbReference type="PROSITE" id="PS51034">
    <property type="entry name" value="ZP_2"/>
    <property type="match status" value="1"/>
</dbReference>
<reference evidence="4 5" key="1">
    <citation type="journal article" date="2022" name="Allergy">
        <title>Genome assembly and annotation of Periplaneta americana reveal a comprehensive cockroach allergen profile.</title>
        <authorList>
            <person name="Wang L."/>
            <person name="Xiong Q."/>
            <person name="Saelim N."/>
            <person name="Wang L."/>
            <person name="Nong W."/>
            <person name="Wan A.T."/>
            <person name="Shi M."/>
            <person name="Liu X."/>
            <person name="Cao Q."/>
            <person name="Hui J.H.L."/>
            <person name="Sookrung N."/>
            <person name="Leung T.F."/>
            <person name="Tungtrongchitr A."/>
            <person name="Tsui S.K.W."/>
        </authorList>
    </citation>
    <scope>NUCLEOTIDE SEQUENCE [LARGE SCALE GENOMIC DNA]</scope>
    <source>
        <strain evidence="4">PWHHKU_190912</strain>
    </source>
</reference>
<keyword evidence="5" id="KW-1185">Reference proteome</keyword>
<dbReference type="SMART" id="SM00241">
    <property type="entry name" value="ZP"/>
    <property type="match status" value="1"/>
</dbReference>
<keyword evidence="1" id="KW-1133">Transmembrane helix</keyword>
<sequence>MLCILDNGNIVECYVSYILINIFLLVPSKCSPRAWVFERVPGYELIGFNSNSYPAQSREECMSWCFSETDFECRSAEFTFSARTCVLSNQDRHTQPDSYIATTNDVEYLENLCVDPSPSGQTCAFEEHQNRTLEYRDLEFQGISQDECHDKCINETNFICRALTFLPFTTPDDNGACYLHSDDTVSLGPGALKPYPGATYLERAPCLNLTVICSEDSINVTLRTVQAFGGQIYVNGYADACHSRGNGGLITTLSIPLSLTGPQNPCGIMIVKSVGTTNRYILTLMSTVVVVQRNPFIQRRGDRAIKVGCLLGGSFSPTQTVNTSITITGPDNVVGGGTTVLNSTSVTPVVQIRIIDPTTGNSNTKETQLGQELQLRIDVQPDNGPFDITAGHLIATNADGTETIFLLNERGCPPDTSIFPAFTKAGPNSKSLVANFRAFKFFNSLVVRFIVMVQFCPDTCPRVDCGNGIFAYGRRKRESAGNGTEMPLQTTLIVHSPQLLPSSLIQGPDTNGRIIVGIEDTPGSVCVYFGAIIGLVIAWLLLQFLILIGCYIVVRERYKRKREEDSNSMQHKLEDDFNGFENNRHVHWADEGR</sequence>
<dbReference type="Gene3D" id="3.50.4.10">
    <property type="entry name" value="Hepatocyte Growth Factor"/>
    <property type="match status" value="2"/>
</dbReference>
<dbReference type="Pfam" id="PF25057">
    <property type="entry name" value="CUT_N"/>
    <property type="match status" value="1"/>
</dbReference>
<feature type="domain" description="ZP" evidence="3">
    <location>
        <begin position="212"/>
        <end position="472"/>
    </location>
</feature>
<name>A0ABQ8TWR5_PERAM</name>
<dbReference type="InterPro" id="IPR052774">
    <property type="entry name" value="Celegans_DevNeuronal_Protein"/>
</dbReference>
<dbReference type="InterPro" id="IPR001507">
    <property type="entry name" value="ZP_dom"/>
</dbReference>
<evidence type="ECO:0000313" key="5">
    <source>
        <dbReference type="Proteomes" id="UP001148838"/>
    </source>
</evidence>
<dbReference type="InterPro" id="IPR056953">
    <property type="entry name" value="CUT_N"/>
</dbReference>
<comment type="caution">
    <text evidence="4">The sequence shown here is derived from an EMBL/GenBank/DDBJ whole genome shotgun (WGS) entry which is preliminary data.</text>
</comment>
<evidence type="ECO:0000256" key="1">
    <source>
        <dbReference type="SAM" id="Phobius"/>
    </source>
</evidence>
<feature type="transmembrane region" description="Helical" evidence="1">
    <location>
        <begin position="527"/>
        <end position="554"/>
    </location>
</feature>
<dbReference type="PROSITE" id="PS50948">
    <property type="entry name" value="PAN"/>
    <property type="match status" value="2"/>
</dbReference>
<evidence type="ECO:0000259" key="2">
    <source>
        <dbReference type="PROSITE" id="PS50948"/>
    </source>
</evidence>
<organism evidence="4 5">
    <name type="scientific">Periplaneta americana</name>
    <name type="common">American cockroach</name>
    <name type="synonym">Blatta americana</name>
    <dbReference type="NCBI Taxonomy" id="6978"/>
    <lineage>
        <taxon>Eukaryota</taxon>
        <taxon>Metazoa</taxon>
        <taxon>Ecdysozoa</taxon>
        <taxon>Arthropoda</taxon>
        <taxon>Hexapoda</taxon>
        <taxon>Insecta</taxon>
        <taxon>Pterygota</taxon>
        <taxon>Neoptera</taxon>
        <taxon>Polyneoptera</taxon>
        <taxon>Dictyoptera</taxon>
        <taxon>Blattodea</taxon>
        <taxon>Blattoidea</taxon>
        <taxon>Blattidae</taxon>
        <taxon>Blattinae</taxon>
        <taxon>Periplaneta</taxon>
    </lineage>
</organism>
<accession>A0ABQ8TWR5</accession>
<keyword evidence="1" id="KW-0812">Transmembrane</keyword>
<dbReference type="SMART" id="SM00473">
    <property type="entry name" value="PAN_AP"/>
    <property type="match status" value="2"/>
</dbReference>
<dbReference type="PANTHER" id="PTHR47327:SF8">
    <property type="entry name" value="FI17836P1"/>
    <property type="match status" value="1"/>
</dbReference>
<gene>
    <name evidence="4" type="ORF">ANN_01736</name>
</gene>